<dbReference type="InterPro" id="IPR010281">
    <property type="entry name" value="DUF885"/>
</dbReference>
<name>A0A2U9PQ98_MYCSE</name>
<proteinExistence type="predicted"/>
<organism evidence="1 2">
    <name type="scientific">Mycolicibacterium smegmatis (strain MKD8)</name>
    <name type="common">Mycobacterium smegmatis</name>
    <dbReference type="NCBI Taxonomy" id="1214915"/>
    <lineage>
        <taxon>Bacteria</taxon>
        <taxon>Bacillati</taxon>
        <taxon>Actinomycetota</taxon>
        <taxon>Actinomycetes</taxon>
        <taxon>Mycobacteriales</taxon>
        <taxon>Mycobacteriaceae</taxon>
        <taxon>Mycolicibacterium</taxon>
    </lineage>
</organism>
<evidence type="ECO:0008006" key="3">
    <source>
        <dbReference type="Google" id="ProtNLM"/>
    </source>
</evidence>
<dbReference type="EMBL" id="CP027541">
    <property type="protein sequence ID" value="AWT53940.1"/>
    <property type="molecule type" value="Genomic_DNA"/>
</dbReference>
<accession>A0A2U9PQ98</accession>
<evidence type="ECO:0000313" key="1">
    <source>
        <dbReference type="EMBL" id="AWT53940.1"/>
    </source>
</evidence>
<dbReference type="PANTHER" id="PTHR33361">
    <property type="entry name" value="GLR0591 PROTEIN"/>
    <property type="match status" value="1"/>
</dbReference>
<dbReference type="Pfam" id="PF05960">
    <property type="entry name" value="DUF885"/>
    <property type="match status" value="1"/>
</dbReference>
<reference evidence="2" key="2">
    <citation type="submission" date="2018-03" db="EMBL/GenBank/DDBJ databases">
        <authorList>
            <person name="Derbyshire K."/>
            <person name="Gray T.A."/>
            <person name="Champion M."/>
        </authorList>
    </citation>
    <scope>NUCLEOTIDE SEQUENCE [LARGE SCALE GENOMIC DNA]</scope>
    <source>
        <strain evidence="2">MKD8</strain>
    </source>
</reference>
<evidence type="ECO:0000313" key="2">
    <source>
        <dbReference type="Proteomes" id="UP000011200"/>
    </source>
</evidence>
<dbReference type="AlphaFoldDB" id="A0A2U9PQ98"/>
<dbReference type="PANTHER" id="PTHR33361:SF2">
    <property type="entry name" value="DUF885 DOMAIN-CONTAINING PROTEIN"/>
    <property type="match status" value="1"/>
</dbReference>
<protein>
    <recommendedName>
        <fullName evidence="3">DUF885 domain-containing protein</fullName>
    </recommendedName>
</protein>
<reference evidence="1 2" key="1">
    <citation type="journal article" date="2013" name="Genome Announc.">
        <title>Draft genome sequence of MKD8, a conjugal recipient Mycobacterium smegmatis strain.</title>
        <authorList>
            <person name="Gray T.A."/>
            <person name="Palumbo M.J."/>
            <person name="Derbyshire K.M."/>
        </authorList>
    </citation>
    <scope>NUCLEOTIDE SEQUENCE [LARGE SCALE GENOMIC DNA]</scope>
    <source>
        <strain evidence="1 2">MKD8</strain>
    </source>
</reference>
<gene>
    <name evidence="1" type="ORF">D806_029660</name>
</gene>
<dbReference type="Proteomes" id="UP000011200">
    <property type="component" value="Chromosome"/>
</dbReference>
<sequence>MIPTSATRSRPTILARATTAVDEIAERYLDTYARLDPCAATELGITGHDDDITDYSPDGVAARAEAARATLRELDGAKPVDDVDVVTIAAMRERLGVAVELHDAGLDLGELNVIASPLQSMRDVFDLMATDTAEDWAVISARLARIPERVENYAAALRARVAGDDPPAIRQVQRGIAQTEQIQKLFVDMVSGAPDSAPVDELRERAAAAADAYLYLGTVLRDDVAPRARKYDACGRDAYRLLSRAFLGTEADLDESYEWGLNLLDAIVAEQESIAQELYPGATVAETLRRLDEEPRYVITGTDALQAWMQDLSDRAVDSLAGTHFDIDGPLRRLECRIAPTQTGGIYYTGPSEDWSRPGRMWWSVPPGVDQFHTWQETTTVFHEGVPGHHLQIGRAVALADRLNRWRRLGCWVSGHGEGWALYAERLMAELGWLDDPGNRMGMLDAQRFRAARVVIDIGVHCGLTAPDGEVWDAERAWNFLTSHSAMAEENLQFELDRYLGWPGQAPSYAIGQRIWHELREDSVRRGLTMREFHSRALDLGGLPLDVLRSALAACRRPGTLGT</sequence>